<dbReference type="RefSeq" id="WP_076554791.1">
    <property type="nucleotide sequence ID" value="NZ_FTNU01000003.1"/>
</dbReference>
<accession>A0A1N7E4N4</accession>
<proteinExistence type="predicted"/>
<keyword evidence="2" id="KW-1185">Reference proteome</keyword>
<sequence>MTNLTKNSSHKSWLYRRQFWLLAALLLAVVLVLFLTFRPVGNEQLVQDDGEKKIYKAVVYDTKNWQVAGATATDITSLKSYIGSTATQEETLDFYGKPASSFRYSAAHEPPLYVVESDGLLELVWYYAAASDNEPTKSSSLNFAKRAYLMMSAADAKKGTNIVHQILQGVPMAEQTVGAFELLNAQCQDYRCQIVLRQR</sequence>
<gene>
    <name evidence="1" type="ORF">SAMN02745664_10380</name>
</gene>
<dbReference type="EMBL" id="FTNU01000003">
    <property type="protein sequence ID" value="SIR83059.1"/>
    <property type="molecule type" value="Genomic_DNA"/>
</dbReference>
<reference evidence="2" key="1">
    <citation type="submission" date="2017-01" db="EMBL/GenBank/DDBJ databases">
        <authorList>
            <person name="Varghese N."/>
            <person name="Submissions S."/>
        </authorList>
    </citation>
    <scope>NUCLEOTIDE SEQUENCE [LARGE SCALE GENOMIC DNA]</scope>
    <source>
        <strain evidence="2">DSM 21768</strain>
    </source>
</reference>
<dbReference type="STRING" id="34061.B0189_09910"/>
<organism evidence="1 2">
    <name type="scientific">Moraxella cuniculi DSM 21768</name>
    <dbReference type="NCBI Taxonomy" id="1122245"/>
    <lineage>
        <taxon>Bacteria</taxon>
        <taxon>Pseudomonadati</taxon>
        <taxon>Pseudomonadota</taxon>
        <taxon>Gammaproteobacteria</taxon>
        <taxon>Moraxellales</taxon>
        <taxon>Moraxellaceae</taxon>
        <taxon>Moraxella</taxon>
    </lineage>
</organism>
<dbReference type="AlphaFoldDB" id="A0A1N7E4N4"/>
<name>A0A1N7E4N4_9GAMM</name>
<evidence type="ECO:0000313" key="2">
    <source>
        <dbReference type="Proteomes" id="UP000187495"/>
    </source>
</evidence>
<protein>
    <submittedName>
        <fullName evidence="1">Uncharacterized protein</fullName>
    </submittedName>
</protein>
<dbReference type="Proteomes" id="UP000187495">
    <property type="component" value="Unassembled WGS sequence"/>
</dbReference>
<evidence type="ECO:0000313" key="1">
    <source>
        <dbReference type="EMBL" id="SIR83059.1"/>
    </source>
</evidence>